<accession>A0A2H0BEW1</accession>
<evidence type="ECO:0000313" key="2">
    <source>
        <dbReference type="Proteomes" id="UP000229794"/>
    </source>
</evidence>
<dbReference type="Proteomes" id="UP000229794">
    <property type="component" value="Unassembled WGS sequence"/>
</dbReference>
<comment type="caution">
    <text evidence="1">The sequence shown here is derived from an EMBL/GenBank/DDBJ whole genome shotgun (WGS) entry which is preliminary data.</text>
</comment>
<dbReference type="SUPFAM" id="SSF52540">
    <property type="entry name" value="P-loop containing nucleoside triphosphate hydrolases"/>
    <property type="match status" value="1"/>
</dbReference>
<reference evidence="1 2" key="1">
    <citation type="submission" date="2017-09" db="EMBL/GenBank/DDBJ databases">
        <title>Depth-based differentiation of microbial function through sediment-hosted aquifers and enrichment of novel symbionts in the deep terrestrial subsurface.</title>
        <authorList>
            <person name="Probst A.J."/>
            <person name="Ladd B."/>
            <person name="Jarett J.K."/>
            <person name="Geller-Mcgrath D.E."/>
            <person name="Sieber C.M."/>
            <person name="Emerson J.B."/>
            <person name="Anantharaman K."/>
            <person name="Thomas B.C."/>
            <person name="Malmstrom R."/>
            <person name="Stieglmeier M."/>
            <person name="Klingl A."/>
            <person name="Woyke T."/>
            <person name="Ryan C.M."/>
            <person name="Banfield J.F."/>
        </authorList>
    </citation>
    <scope>NUCLEOTIDE SEQUENCE [LARGE SCALE GENOMIC DNA]</scope>
    <source>
        <strain evidence="1">CG22_combo_CG10-13_8_21_14_all_42_17</strain>
    </source>
</reference>
<dbReference type="InterPro" id="IPR027417">
    <property type="entry name" value="P-loop_NTPase"/>
</dbReference>
<name>A0A2H0BEW1_9BACT</name>
<gene>
    <name evidence="1" type="ORF">COX06_02905</name>
</gene>
<proteinExistence type="predicted"/>
<dbReference type="AlphaFoldDB" id="A0A2H0BEW1"/>
<sequence length="191" mass="22112">MREVIVTAGTRATGKSTFCDKALALDPSMIEISRDKILLELFGKTALNPYYNGFFYVKEKIWENAKKALVPQDVKMIFDVWNGDSLDRKLILRKLREYGADRVVAWYFITPIEIVEEWFWKKPCIAKIGAHRSQQGENITFYPEDAPQRDHELFHKLASDIDSDGFDEVVRINPVTMGPEHVLRFQTSLEL</sequence>
<dbReference type="EMBL" id="PCST01000037">
    <property type="protein sequence ID" value="PIP55528.1"/>
    <property type="molecule type" value="Genomic_DNA"/>
</dbReference>
<evidence type="ECO:0000313" key="1">
    <source>
        <dbReference type="EMBL" id="PIP55528.1"/>
    </source>
</evidence>
<organism evidence="1 2">
    <name type="scientific">Candidatus Zambryskibacteria bacterium CG22_combo_CG10-13_8_21_14_all_42_17</name>
    <dbReference type="NCBI Taxonomy" id="1975118"/>
    <lineage>
        <taxon>Bacteria</taxon>
        <taxon>Candidatus Zambryskiibacteriota</taxon>
    </lineage>
</organism>
<dbReference type="Gene3D" id="3.40.50.300">
    <property type="entry name" value="P-loop containing nucleotide triphosphate hydrolases"/>
    <property type="match status" value="1"/>
</dbReference>
<protein>
    <submittedName>
        <fullName evidence="1">Uncharacterized protein</fullName>
    </submittedName>
</protein>